<dbReference type="Gene3D" id="1.10.3210.10">
    <property type="entry name" value="Hypothetical protein af1432"/>
    <property type="match status" value="1"/>
</dbReference>
<accession>A0A4U1BQH7</accession>
<dbReference type="InterPro" id="IPR006674">
    <property type="entry name" value="HD_domain"/>
</dbReference>
<keyword evidence="3" id="KW-1185">Reference proteome</keyword>
<organism evidence="2 3">
    <name type="scientific">Ferrimonas aestuarii</name>
    <dbReference type="NCBI Taxonomy" id="2569539"/>
    <lineage>
        <taxon>Bacteria</taxon>
        <taxon>Pseudomonadati</taxon>
        <taxon>Pseudomonadota</taxon>
        <taxon>Gammaproteobacteria</taxon>
        <taxon>Alteromonadales</taxon>
        <taxon>Ferrimonadaceae</taxon>
        <taxon>Ferrimonas</taxon>
    </lineage>
</organism>
<dbReference type="EMBL" id="SWCJ01000002">
    <property type="protein sequence ID" value="TKB57267.1"/>
    <property type="molecule type" value="Genomic_DNA"/>
</dbReference>
<dbReference type="Pfam" id="PF13023">
    <property type="entry name" value="HD_3"/>
    <property type="match status" value="1"/>
</dbReference>
<dbReference type="SUPFAM" id="SSF109604">
    <property type="entry name" value="HD-domain/PDEase-like"/>
    <property type="match status" value="1"/>
</dbReference>
<dbReference type="RefSeq" id="WP_136861913.1">
    <property type="nucleotide sequence ID" value="NZ_SWCJ01000002.1"/>
</dbReference>
<evidence type="ECO:0000313" key="2">
    <source>
        <dbReference type="EMBL" id="TKB57267.1"/>
    </source>
</evidence>
<sequence>MRQGKCINTYSGGEFWPLDPREDEIHIKDIAHSLSLLCRANGQFRHFYSVGQHSINCANEAKVRGFSRRVQLACLLHDASEAYLGDVTRPVKAFMPTYLEYESKLQQMIFSVFGLGDLTGDEHLQVKTVDDALLKLEMAELMNLHSIEAEPVKGHYDLSFRMMDRVEAQFLTMLDELLSAS</sequence>
<evidence type="ECO:0000259" key="1">
    <source>
        <dbReference type="Pfam" id="PF13023"/>
    </source>
</evidence>
<dbReference type="AlphaFoldDB" id="A0A4U1BQH7"/>
<evidence type="ECO:0000313" key="3">
    <source>
        <dbReference type="Proteomes" id="UP000305675"/>
    </source>
</evidence>
<dbReference type="Proteomes" id="UP000305675">
    <property type="component" value="Unassembled WGS sequence"/>
</dbReference>
<reference evidence="2 3" key="1">
    <citation type="submission" date="2019-04" db="EMBL/GenBank/DDBJ databases">
        <authorList>
            <person name="Hwang J.C."/>
        </authorList>
    </citation>
    <scope>NUCLEOTIDE SEQUENCE [LARGE SCALE GENOMIC DNA]</scope>
    <source>
        <strain evidence="2 3">IMCC35002</strain>
    </source>
</reference>
<name>A0A4U1BQH7_9GAMM</name>
<comment type="caution">
    <text evidence="2">The sequence shown here is derived from an EMBL/GenBank/DDBJ whole genome shotgun (WGS) entry which is preliminary data.</text>
</comment>
<proteinExistence type="predicted"/>
<protein>
    <submittedName>
        <fullName evidence="2">HD domain-containing protein</fullName>
    </submittedName>
</protein>
<gene>
    <name evidence="2" type="ORF">FCL42_03020</name>
</gene>
<dbReference type="OrthoDB" id="1099791at2"/>
<feature type="domain" description="HD" evidence="1">
    <location>
        <begin position="46"/>
        <end position="118"/>
    </location>
</feature>